<sequence>MVFLCVVGVLLVAEGGLYPHQESCCSLSALRFWKFIKCQLIISKDLPSKFLKTALERNVYPELGVGALPQHDGRDAGPIVPKISGLERSQEKSQDCGKEPIFEPVVLKDPRPQVPPPPSQPQAEPPPRAPSPDPASGPRAEPPPPPPPRPGAQPPAPAAPAAVPGAAAAPGPPARAGPPLRPEPPPAAVRLQQQQPEPQQPQVSRCPASVIFCGTGSWRWERGARALRFPGGKALSQRGGDAAQAREAAGTGSPGSRAGRVGWRMGGEDVVKS</sequence>
<feature type="region of interest" description="Disordered" evidence="1">
    <location>
        <begin position="104"/>
        <end position="207"/>
    </location>
</feature>
<feature type="region of interest" description="Disordered" evidence="1">
    <location>
        <begin position="231"/>
        <end position="273"/>
    </location>
</feature>
<proteinExistence type="predicted"/>
<evidence type="ECO:0000313" key="4">
    <source>
        <dbReference type="RefSeq" id="XP_028353841.1"/>
    </source>
</evidence>
<evidence type="ECO:0000313" key="3">
    <source>
        <dbReference type="Proteomes" id="UP000248484"/>
    </source>
</evidence>
<dbReference type="Proteomes" id="UP000248484">
    <property type="component" value="Chromosome 14"/>
</dbReference>
<dbReference type="PRINTS" id="PR01217">
    <property type="entry name" value="PRICHEXTENSN"/>
</dbReference>
<feature type="compositionally biased region" description="Low complexity" evidence="1">
    <location>
        <begin position="159"/>
        <end position="169"/>
    </location>
</feature>
<evidence type="ECO:0000256" key="1">
    <source>
        <dbReference type="SAM" id="MobiDB-lite"/>
    </source>
</evidence>
<feature type="chain" id="PRO_5019728213" evidence="2">
    <location>
        <begin position="20"/>
        <end position="273"/>
    </location>
</feature>
<dbReference type="OrthoDB" id="10623684at2759"/>
<feature type="signal peptide" evidence="2">
    <location>
        <begin position="1"/>
        <end position="19"/>
    </location>
</feature>
<keyword evidence="3" id="KW-1185">Reference proteome</keyword>
<organism evidence="3 4">
    <name type="scientific">Physeter macrocephalus</name>
    <name type="common">Sperm whale</name>
    <name type="synonym">Physeter catodon</name>
    <dbReference type="NCBI Taxonomy" id="9755"/>
    <lineage>
        <taxon>Eukaryota</taxon>
        <taxon>Metazoa</taxon>
        <taxon>Chordata</taxon>
        <taxon>Craniata</taxon>
        <taxon>Vertebrata</taxon>
        <taxon>Euteleostomi</taxon>
        <taxon>Mammalia</taxon>
        <taxon>Eutheria</taxon>
        <taxon>Laurasiatheria</taxon>
        <taxon>Artiodactyla</taxon>
        <taxon>Whippomorpha</taxon>
        <taxon>Cetacea</taxon>
        <taxon>Odontoceti</taxon>
        <taxon>Physeteridae</taxon>
        <taxon>Physeter</taxon>
    </lineage>
</organism>
<dbReference type="GeneID" id="114487552"/>
<dbReference type="InParanoid" id="A0A455CA05"/>
<keyword evidence="2" id="KW-0732">Signal</keyword>
<gene>
    <name evidence="4" type="primary">LOC114487552</name>
</gene>
<feature type="compositionally biased region" description="Pro residues" evidence="1">
    <location>
        <begin position="170"/>
        <end position="187"/>
    </location>
</feature>
<name>A0A455CA05_PHYMC</name>
<feature type="compositionally biased region" description="Pro residues" evidence="1">
    <location>
        <begin position="112"/>
        <end position="158"/>
    </location>
</feature>
<feature type="compositionally biased region" description="Low complexity" evidence="1">
    <location>
        <begin position="192"/>
        <end position="202"/>
    </location>
</feature>
<dbReference type="RefSeq" id="XP_028353841.1">
    <property type="nucleotide sequence ID" value="XM_028498040.2"/>
</dbReference>
<protein>
    <submittedName>
        <fullName evidence="4">Autism susceptibility gene 2 protein-like</fullName>
    </submittedName>
</protein>
<dbReference type="AlphaFoldDB" id="A0A455CA05"/>
<accession>A0A455CA05</accession>
<reference evidence="4" key="1">
    <citation type="submission" date="2025-08" db="UniProtKB">
        <authorList>
            <consortium name="RefSeq"/>
        </authorList>
    </citation>
    <scope>IDENTIFICATION</scope>
    <source>
        <tissue evidence="4">Muscle</tissue>
    </source>
</reference>
<evidence type="ECO:0000256" key="2">
    <source>
        <dbReference type="SAM" id="SignalP"/>
    </source>
</evidence>
<dbReference type="KEGG" id="pcad:114487552"/>